<keyword evidence="6 9" id="KW-0472">Membrane</keyword>
<keyword evidence="12" id="KW-1185">Reference proteome</keyword>
<dbReference type="PROSITE" id="PS50262">
    <property type="entry name" value="G_PROTEIN_RECEP_F1_2"/>
    <property type="match status" value="1"/>
</dbReference>
<dbReference type="Gene3D" id="1.20.1070.10">
    <property type="entry name" value="Rhodopsin 7-helix transmembrane proteins"/>
    <property type="match status" value="1"/>
</dbReference>
<sequence length="341" mass="38165">MDNRTATFWNTSALVLFSIKPNNDAALNWTAACPPITPSELIATQVPTIITGTIVTSTQLFNLLIFALWRNKEPYILLHVSLAVASLVGGISVFVSVPLRYITLTAGNLFLTKLLCVALVSYASFASHLANVAISLDRWLSVEFAIRYRTAITSRKVAIVGVVGVFGGALLVNGPGILVFWQFITVDPCTRRKNMEGTGTDWVVWDTTQEILFLPILFASQLRILWIALSLKLQQLRRRNRNLRVSVAPLQGRVENHLPSRLVWGSLLGSMAIVCITLLANVPSVSLNYVPVTPVSRSLRRPMAYLTYIQHCSSLLIYMLFWPDYRNTLLRFFRRLRAFLG</sequence>
<dbReference type="PANTHER" id="PTHR24249:SF372">
    <property type="entry name" value="G-PROTEIN COUPLED RECEPTORS FAMILY 1 PROFILE DOMAIN-CONTAINING PROTEIN"/>
    <property type="match status" value="1"/>
</dbReference>
<comment type="subcellular location">
    <subcellularLocation>
        <location evidence="1">Cell membrane</location>
        <topology evidence="1">Multi-pass membrane protein</topology>
    </subcellularLocation>
</comment>
<keyword evidence="4 9" id="KW-1133">Transmembrane helix</keyword>
<name>A0A1W0X8V2_HYPEX</name>
<comment type="caution">
    <text evidence="11">The sequence shown here is derived from an EMBL/GenBank/DDBJ whole genome shotgun (WGS) entry which is preliminary data.</text>
</comment>
<proteinExistence type="predicted"/>
<evidence type="ECO:0000256" key="1">
    <source>
        <dbReference type="ARBA" id="ARBA00004651"/>
    </source>
</evidence>
<protein>
    <recommendedName>
        <fullName evidence="10">G-protein coupled receptors family 1 profile domain-containing protein</fullName>
    </recommendedName>
</protein>
<feature type="transmembrane region" description="Helical" evidence="9">
    <location>
        <begin position="262"/>
        <end position="282"/>
    </location>
</feature>
<feature type="domain" description="G-protein coupled receptors family 1 profile" evidence="10">
    <location>
        <begin position="58"/>
        <end position="318"/>
    </location>
</feature>
<evidence type="ECO:0000256" key="3">
    <source>
        <dbReference type="ARBA" id="ARBA00022692"/>
    </source>
</evidence>
<feature type="transmembrane region" description="Helical" evidence="9">
    <location>
        <begin position="109"/>
        <end position="136"/>
    </location>
</feature>
<keyword evidence="8" id="KW-0807">Transducer</keyword>
<organism evidence="11 12">
    <name type="scientific">Hypsibius exemplaris</name>
    <name type="common">Freshwater tardigrade</name>
    <dbReference type="NCBI Taxonomy" id="2072580"/>
    <lineage>
        <taxon>Eukaryota</taxon>
        <taxon>Metazoa</taxon>
        <taxon>Ecdysozoa</taxon>
        <taxon>Tardigrada</taxon>
        <taxon>Eutardigrada</taxon>
        <taxon>Parachela</taxon>
        <taxon>Hypsibioidea</taxon>
        <taxon>Hypsibiidae</taxon>
        <taxon>Hypsibius</taxon>
    </lineage>
</organism>
<evidence type="ECO:0000259" key="10">
    <source>
        <dbReference type="PROSITE" id="PS50262"/>
    </source>
</evidence>
<reference evidence="12" key="1">
    <citation type="submission" date="2017-01" db="EMBL/GenBank/DDBJ databases">
        <title>Comparative genomics of anhydrobiosis in the tardigrade Hypsibius dujardini.</title>
        <authorList>
            <person name="Yoshida Y."/>
            <person name="Koutsovoulos G."/>
            <person name="Laetsch D."/>
            <person name="Stevens L."/>
            <person name="Kumar S."/>
            <person name="Horikawa D."/>
            <person name="Ishino K."/>
            <person name="Komine S."/>
            <person name="Tomita M."/>
            <person name="Blaxter M."/>
            <person name="Arakawa K."/>
        </authorList>
    </citation>
    <scope>NUCLEOTIDE SEQUENCE [LARGE SCALE GENOMIC DNA]</scope>
    <source>
        <strain evidence="12">Z151</strain>
    </source>
</reference>
<dbReference type="EMBL" id="MTYJ01000009">
    <property type="protein sequence ID" value="OQV23810.1"/>
    <property type="molecule type" value="Genomic_DNA"/>
</dbReference>
<dbReference type="SUPFAM" id="SSF81321">
    <property type="entry name" value="Family A G protein-coupled receptor-like"/>
    <property type="match status" value="1"/>
</dbReference>
<evidence type="ECO:0000313" key="12">
    <source>
        <dbReference type="Proteomes" id="UP000192578"/>
    </source>
</evidence>
<keyword evidence="2" id="KW-1003">Cell membrane</keyword>
<gene>
    <name evidence="11" type="ORF">BV898_02162</name>
</gene>
<keyword evidence="7" id="KW-0675">Receptor</keyword>
<evidence type="ECO:0000256" key="5">
    <source>
        <dbReference type="ARBA" id="ARBA00023040"/>
    </source>
</evidence>
<keyword evidence="3 9" id="KW-0812">Transmembrane</keyword>
<feature type="transmembrane region" description="Helical" evidence="9">
    <location>
        <begin position="157"/>
        <end position="184"/>
    </location>
</feature>
<keyword evidence="5" id="KW-0297">G-protein coupled receptor</keyword>
<feature type="transmembrane region" description="Helical" evidence="9">
    <location>
        <begin position="211"/>
        <end position="231"/>
    </location>
</feature>
<evidence type="ECO:0000256" key="7">
    <source>
        <dbReference type="ARBA" id="ARBA00023170"/>
    </source>
</evidence>
<evidence type="ECO:0000256" key="9">
    <source>
        <dbReference type="SAM" id="Phobius"/>
    </source>
</evidence>
<feature type="transmembrane region" description="Helical" evidence="9">
    <location>
        <begin position="76"/>
        <end position="97"/>
    </location>
</feature>
<dbReference type="InterPro" id="IPR017452">
    <property type="entry name" value="GPCR_Rhodpsn_7TM"/>
</dbReference>
<dbReference type="Proteomes" id="UP000192578">
    <property type="component" value="Unassembled WGS sequence"/>
</dbReference>
<evidence type="ECO:0000313" key="11">
    <source>
        <dbReference type="EMBL" id="OQV23810.1"/>
    </source>
</evidence>
<dbReference type="GO" id="GO:0005886">
    <property type="term" value="C:plasma membrane"/>
    <property type="evidence" value="ECO:0007669"/>
    <property type="project" value="UniProtKB-SubCell"/>
</dbReference>
<dbReference type="PANTHER" id="PTHR24249">
    <property type="entry name" value="HISTAMINE RECEPTOR-RELATED G-PROTEIN COUPLED RECEPTOR"/>
    <property type="match status" value="1"/>
</dbReference>
<feature type="transmembrane region" description="Helical" evidence="9">
    <location>
        <begin position="49"/>
        <end position="69"/>
    </location>
</feature>
<evidence type="ECO:0000256" key="8">
    <source>
        <dbReference type="ARBA" id="ARBA00023224"/>
    </source>
</evidence>
<evidence type="ECO:0000256" key="2">
    <source>
        <dbReference type="ARBA" id="ARBA00022475"/>
    </source>
</evidence>
<accession>A0A1W0X8V2</accession>
<dbReference type="GO" id="GO:0004930">
    <property type="term" value="F:G protein-coupled receptor activity"/>
    <property type="evidence" value="ECO:0007669"/>
    <property type="project" value="UniProtKB-KW"/>
</dbReference>
<evidence type="ECO:0000256" key="4">
    <source>
        <dbReference type="ARBA" id="ARBA00022989"/>
    </source>
</evidence>
<feature type="transmembrane region" description="Helical" evidence="9">
    <location>
        <begin position="302"/>
        <end position="321"/>
    </location>
</feature>
<dbReference type="InterPro" id="IPR050569">
    <property type="entry name" value="TAAR"/>
</dbReference>
<dbReference type="AlphaFoldDB" id="A0A1W0X8V2"/>
<evidence type="ECO:0000256" key="6">
    <source>
        <dbReference type="ARBA" id="ARBA00023136"/>
    </source>
</evidence>